<evidence type="ECO:0000313" key="1">
    <source>
        <dbReference type="EMBL" id="GKV39725.1"/>
    </source>
</evidence>
<dbReference type="SUPFAM" id="SSF48371">
    <property type="entry name" value="ARM repeat"/>
    <property type="match status" value="1"/>
</dbReference>
<dbReference type="GO" id="GO:0000159">
    <property type="term" value="C:protein phosphatase type 2A complex"/>
    <property type="evidence" value="ECO:0007669"/>
    <property type="project" value="InterPro"/>
</dbReference>
<dbReference type="Proteomes" id="UP001054252">
    <property type="component" value="Unassembled WGS sequence"/>
</dbReference>
<dbReference type="GO" id="GO:0007165">
    <property type="term" value="P:signal transduction"/>
    <property type="evidence" value="ECO:0007669"/>
    <property type="project" value="InterPro"/>
</dbReference>
<proteinExistence type="predicted"/>
<comment type="caution">
    <text evidence="1">The sequence shown here is derived from an EMBL/GenBank/DDBJ whole genome shotgun (WGS) entry which is preliminary data.</text>
</comment>
<dbReference type="InterPro" id="IPR002554">
    <property type="entry name" value="PP2A_B56"/>
</dbReference>
<dbReference type="Gene3D" id="1.25.10.10">
    <property type="entry name" value="Leucine-rich Repeat Variant"/>
    <property type="match status" value="1"/>
</dbReference>
<gene>
    <name evidence="1" type="ORF">SLEP1_g47451</name>
</gene>
<name>A0AAV5LQH3_9ROSI</name>
<dbReference type="AlphaFoldDB" id="A0AAV5LQH3"/>
<evidence type="ECO:0000313" key="2">
    <source>
        <dbReference type="Proteomes" id="UP001054252"/>
    </source>
</evidence>
<accession>A0AAV5LQH3</accession>
<organism evidence="1 2">
    <name type="scientific">Rubroshorea leprosula</name>
    <dbReference type="NCBI Taxonomy" id="152421"/>
    <lineage>
        <taxon>Eukaryota</taxon>
        <taxon>Viridiplantae</taxon>
        <taxon>Streptophyta</taxon>
        <taxon>Embryophyta</taxon>
        <taxon>Tracheophyta</taxon>
        <taxon>Spermatophyta</taxon>
        <taxon>Magnoliopsida</taxon>
        <taxon>eudicotyledons</taxon>
        <taxon>Gunneridae</taxon>
        <taxon>Pentapetalae</taxon>
        <taxon>rosids</taxon>
        <taxon>malvids</taxon>
        <taxon>Malvales</taxon>
        <taxon>Dipterocarpaceae</taxon>
        <taxon>Rubroshorea</taxon>
    </lineage>
</organism>
<dbReference type="PANTHER" id="PTHR10257:SF60">
    <property type="entry name" value="SERINE_THREONINE PROTEIN PHOSPHATASE 2A 55 KDA REGULATORY SUBUNIT B' DELTA ISOFORM"/>
    <property type="match status" value="1"/>
</dbReference>
<keyword evidence="2" id="KW-1185">Reference proteome</keyword>
<protein>
    <submittedName>
        <fullName evidence="1">Uncharacterized protein</fullName>
    </submittedName>
</protein>
<dbReference type="Pfam" id="PF01603">
    <property type="entry name" value="B56"/>
    <property type="match status" value="1"/>
</dbReference>
<dbReference type="InterPro" id="IPR011989">
    <property type="entry name" value="ARM-like"/>
</dbReference>
<sequence>MSSIRNDRNLSQYLPRKTTAKQSFQNRSFPLVLGMEQTQQLLDERLLDKNLEELGPILCFTTNLMRNAYADSRTRKANKITWARPSPDFFRTPPPQLQEQDNLDYFEAFHAKHRSVMKSLFQDRVWPRLELDYQFLTNYVTDRRHRIQFSRPVILKLLDIFGSEDERERGAVATLLKGIYNRFPEHRIFIRKSVYNIFYQFNCSTDSKHNGLPELLTFLKGIVQERESLYLEEEFRVFLLRSLIPLYKSKWLVMFYPFLRNCIAEFIMKDRKLADSVIQRILKYWPKPGSSREYFFLDAAGCFLAEAKTSADFSSSMVALLEKIGRCLSSPQFNVAEKALSLLNVNGGLGILIKKNFKIVLQIVYPGLNEAAANHWRPKTRKLAVKISTKLKTIDPVFYNDGFGAGR</sequence>
<dbReference type="InterPro" id="IPR016024">
    <property type="entry name" value="ARM-type_fold"/>
</dbReference>
<dbReference type="PANTHER" id="PTHR10257">
    <property type="entry name" value="SERINE/THREONINE PROTEIN PHOSPHATASE 2A PP2A REGULATORY SUBUNIT B"/>
    <property type="match status" value="1"/>
</dbReference>
<reference evidence="1 2" key="1">
    <citation type="journal article" date="2021" name="Commun. Biol.">
        <title>The genome of Shorea leprosula (Dipterocarpaceae) highlights the ecological relevance of drought in aseasonal tropical rainforests.</title>
        <authorList>
            <person name="Ng K.K.S."/>
            <person name="Kobayashi M.J."/>
            <person name="Fawcett J.A."/>
            <person name="Hatakeyama M."/>
            <person name="Paape T."/>
            <person name="Ng C.H."/>
            <person name="Ang C.C."/>
            <person name="Tnah L.H."/>
            <person name="Lee C.T."/>
            <person name="Nishiyama T."/>
            <person name="Sese J."/>
            <person name="O'Brien M.J."/>
            <person name="Copetti D."/>
            <person name="Mohd Noor M.I."/>
            <person name="Ong R.C."/>
            <person name="Putra M."/>
            <person name="Sireger I.Z."/>
            <person name="Indrioko S."/>
            <person name="Kosugi Y."/>
            <person name="Izuno A."/>
            <person name="Isagi Y."/>
            <person name="Lee S.L."/>
            <person name="Shimizu K.K."/>
        </authorList>
    </citation>
    <scope>NUCLEOTIDE SEQUENCE [LARGE SCALE GENOMIC DNA]</scope>
    <source>
        <strain evidence="1">214</strain>
    </source>
</reference>
<dbReference type="GO" id="GO:0019888">
    <property type="term" value="F:protein phosphatase regulator activity"/>
    <property type="evidence" value="ECO:0007669"/>
    <property type="project" value="InterPro"/>
</dbReference>
<dbReference type="EMBL" id="BPVZ01000136">
    <property type="protein sequence ID" value="GKV39725.1"/>
    <property type="molecule type" value="Genomic_DNA"/>
</dbReference>